<gene>
    <name evidence="2" type="primary">AGO7</name>
    <name evidence="2" type="ORF">Potri.018G019500</name>
</gene>
<dbReference type="PANTHER" id="PTHR22891">
    <property type="entry name" value="EUKARYOTIC TRANSLATION INITIATION FACTOR 2C"/>
    <property type="match status" value="1"/>
</dbReference>
<dbReference type="InterPro" id="IPR012337">
    <property type="entry name" value="RNaseH-like_sf"/>
</dbReference>
<dbReference type="PROSITE" id="PS50822">
    <property type="entry name" value="PIWI"/>
    <property type="match status" value="1"/>
</dbReference>
<dbReference type="AlphaFoldDB" id="A0A385JHK0"/>
<dbReference type="InterPro" id="IPR003165">
    <property type="entry name" value="Piwi"/>
</dbReference>
<name>A0A385JHK0_POPTO</name>
<dbReference type="InterPro" id="IPR036397">
    <property type="entry name" value="RNaseH_sf"/>
</dbReference>
<dbReference type="Pfam" id="PF02171">
    <property type="entry name" value="Piwi"/>
    <property type="match status" value="1"/>
</dbReference>
<reference evidence="2" key="1">
    <citation type="journal article" date="2018" name="New Phytol.">
        <title>Genetic variants in microRNA biogenesis genes as novel indicators for secondary growth in Populus.</title>
        <authorList>
            <person name="Chen B."/>
            <person name="Chen J."/>
            <person name="Du Q."/>
            <person name="Zhou D."/>
            <person name="Wang L."/>
            <person name="Xie J."/>
            <person name="Li Y."/>
            <person name="Zhang D."/>
        </authorList>
    </citation>
    <scope>NUCLEOTIDE SEQUENCE</scope>
</reference>
<dbReference type="SMART" id="SM00950">
    <property type="entry name" value="Piwi"/>
    <property type="match status" value="1"/>
</dbReference>
<protein>
    <submittedName>
        <fullName evidence="2">Argonaute family protein</fullName>
    </submittedName>
</protein>
<dbReference type="SUPFAM" id="SSF53098">
    <property type="entry name" value="Ribonuclease H-like"/>
    <property type="match status" value="1"/>
</dbReference>
<evidence type="ECO:0000259" key="1">
    <source>
        <dbReference type="PROSITE" id="PS50822"/>
    </source>
</evidence>
<sequence>MFMGADVTHPCPLEDISPSAAAVVGSMNWPAANKYVSRMRSQTHRQEIIWDLGAMVKGLLDDFYQELNELPKRIIFFRDGVSKTQFYKVLEKELQAIREACSRFPGYRPPISFAVVQKRHHTRFFPSETDPSSTKNQFFDKNIPTGTVVDTDYLGLLLTREAKPCMHQHRQSKQSHFNKRKQALVEINRDGDRAYPTCTSAILRN</sequence>
<organism evidence="2">
    <name type="scientific">Populus tomentosa</name>
    <name type="common">Chinese white poplar</name>
    <dbReference type="NCBI Taxonomy" id="118781"/>
    <lineage>
        <taxon>Eukaryota</taxon>
        <taxon>Viridiplantae</taxon>
        <taxon>Streptophyta</taxon>
        <taxon>Embryophyta</taxon>
        <taxon>Tracheophyta</taxon>
        <taxon>Spermatophyta</taxon>
        <taxon>Magnoliopsida</taxon>
        <taxon>eudicotyledons</taxon>
        <taxon>Gunneridae</taxon>
        <taxon>Pentapetalae</taxon>
        <taxon>rosids</taxon>
        <taxon>fabids</taxon>
        <taxon>Malpighiales</taxon>
        <taxon>Salicaceae</taxon>
        <taxon>Saliceae</taxon>
        <taxon>Populus</taxon>
    </lineage>
</organism>
<evidence type="ECO:0000313" key="2">
    <source>
        <dbReference type="EMBL" id="AXY97500.1"/>
    </source>
</evidence>
<dbReference type="GO" id="GO:0003676">
    <property type="term" value="F:nucleic acid binding"/>
    <property type="evidence" value="ECO:0007669"/>
    <property type="project" value="InterPro"/>
</dbReference>
<feature type="domain" description="Piwi" evidence="1">
    <location>
        <begin position="1"/>
        <end position="138"/>
    </location>
</feature>
<dbReference type="Gene3D" id="3.30.420.10">
    <property type="entry name" value="Ribonuclease H-like superfamily/Ribonuclease H"/>
    <property type="match status" value="1"/>
</dbReference>
<accession>A0A385JHK0</accession>
<dbReference type="EMBL" id="MF463243">
    <property type="protein sequence ID" value="AXY97500.1"/>
    <property type="molecule type" value="mRNA"/>
</dbReference>
<proteinExistence type="evidence at transcript level"/>